<dbReference type="PATRIC" id="fig|33050.5.peg.3108"/>
<dbReference type="EMBL" id="CP012700">
    <property type="protein sequence ID" value="ALH81608.1"/>
    <property type="molecule type" value="Genomic_DNA"/>
</dbReference>
<dbReference type="Pfam" id="PF06904">
    <property type="entry name" value="Extensin-like_C"/>
    <property type="match status" value="1"/>
</dbReference>
<organism evidence="2 3">
    <name type="scientific">Sphingopyxis macrogoltabida</name>
    <name type="common">Sphingomonas macrogoltabidus</name>
    <dbReference type="NCBI Taxonomy" id="33050"/>
    <lineage>
        <taxon>Bacteria</taxon>
        <taxon>Pseudomonadati</taxon>
        <taxon>Pseudomonadota</taxon>
        <taxon>Alphaproteobacteria</taxon>
        <taxon>Sphingomonadales</taxon>
        <taxon>Sphingomonadaceae</taxon>
        <taxon>Sphingopyxis</taxon>
    </lineage>
</organism>
<proteinExistence type="predicted"/>
<name>A0A0N9UZ69_SPHMC</name>
<feature type="domain" description="Extensin-like C-terminal" evidence="1">
    <location>
        <begin position="66"/>
        <end position="241"/>
    </location>
</feature>
<evidence type="ECO:0000313" key="3">
    <source>
        <dbReference type="Proteomes" id="UP000058074"/>
    </source>
</evidence>
<dbReference type="InterPro" id="IPR009683">
    <property type="entry name" value="Extensin-like_C"/>
</dbReference>
<dbReference type="AlphaFoldDB" id="A0A0N9UZ69"/>
<dbReference type="OrthoDB" id="9809788at2"/>
<protein>
    <submittedName>
        <fullName evidence="2">Extensin-like protein</fullName>
    </submittedName>
</protein>
<gene>
    <name evidence="2" type="ORF">AN936_14985</name>
</gene>
<accession>A0A0N9UZ69</accession>
<reference evidence="2 3" key="1">
    <citation type="journal article" date="2015" name="Genome Announc.">
        <title>Complete Genome Sequence of Polypropylene Glycol- and Polyethylene Glycol-Degrading Sphingopyxis macrogoltabida Strain EY-1.</title>
        <authorList>
            <person name="Ohtsubo Y."/>
            <person name="Nagata Y."/>
            <person name="Numata M."/>
            <person name="Tsuchikane K."/>
            <person name="Hosoyama A."/>
            <person name="Yamazoe A."/>
            <person name="Tsuda M."/>
            <person name="Fujita N."/>
            <person name="Kawai F."/>
        </authorList>
    </citation>
    <scope>NUCLEOTIDE SEQUENCE [LARGE SCALE GENOMIC DNA]</scope>
    <source>
        <strain evidence="2 3">EY-1</strain>
    </source>
</reference>
<dbReference type="KEGG" id="smag:AN936_14985"/>
<evidence type="ECO:0000313" key="2">
    <source>
        <dbReference type="EMBL" id="ALH81608.1"/>
    </source>
</evidence>
<evidence type="ECO:0000259" key="1">
    <source>
        <dbReference type="Pfam" id="PF06904"/>
    </source>
</evidence>
<sequence length="241" mass="26498">MRRVTSLRPYLIWFAVAVLLALGAIRAMQWVRDHPEHVPTARFELSHPQGWATHAKLVGLTGDDSACFAAFDRAKAGYLRRPEVGGGVCRASQRMILTGNRFAPTMRPAGAAPGCAVTAAMILWDRDVVQPLARKYFGQKVAELENLGSYNCRKIAGRQAQSEHSTANAIDISAFILADGTRISLINDWDEGDKRGEFLHAVRDGSCGLFSTVLSPDHNAAHANHFHFDMAKRTAGWTICR</sequence>
<dbReference type="Proteomes" id="UP000058074">
    <property type="component" value="Chromosome"/>
</dbReference>